<sequence length="455" mass="54934">MNSSTYRFKSKLFNLLNRKSLLLKEYLVYQGKLIKIIFKWSVQITIYPLYFFVHTKKTSQKRLRRTDYSLSPLYSNTDFYLEKTLKKVRYFLLNLEEYKDFFKEQKRLENEIYTTNDIAINSIQGLASNLITHKLILVTENNITIDILSENQKNYLHKYINLQLNNYKNNSRYSKVHDLYLITRSFTKQNFILFLMSVFWKLMFWMKNESLAMNLNFFGELSDISLSSEKLLKKIPRSIVKDHNGNTKFSFYFLIGKMVQKWKGYLQRKSYQSLRIQSNQFSLKFLVYTTIYYFLSRILSNKYLRHSLKQKKIKLYETKNNENNYKWSSWNETSSKFISLEKYPSRPYSSIVLSNNNNSFHNLFYDYELEKHKANYLDINRASQKPISSHLISKIKKDKQEEFIGNITEVGIKSGEYIKHPLVRILELLDIIFYWIEKLMIKIWKIVLRIFNYKK</sequence>
<reference evidence="1 2" key="1">
    <citation type="submission" date="2014-08" db="EMBL/GenBank/DDBJ databases">
        <title>Comparative genomics reveals surprising divergence of two closely related strains of uncultivated UCYN-A cyanobacteria.</title>
        <authorList>
            <person name="Bombar D."/>
            <person name="Heller P."/>
            <person name="Sanchez-Baracaldo P."/>
            <person name="Carter B.J."/>
            <person name="Zert J.P."/>
        </authorList>
    </citation>
    <scope>NUCLEOTIDE SEQUENCE [LARGE SCALE GENOMIC DNA]</scope>
</reference>
<protein>
    <submittedName>
        <fullName evidence="1">Uncharacterized protein</fullName>
    </submittedName>
</protein>
<organism evidence="1 2">
    <name type="scientific">Candidatus Atelocyanobacterium thalassa isolate SIO64986</name>
    <dbReference type="NCBI Taxonomy" id="1527444"/>
    <lineage>
        <taxon>Bacteria</taxon>
        <taxon>Bacillati</taxon>
        <taxon>Cyanobacteriota</taxon>
        <taxon>Cyanophyceae</taxon>
        <taxon>Oscillatoriophycideae</taxon>
        <taxon>Chroococcales</taxon>
        <taxon>Aphanothecaceae</taxon>
        <taxon>Candidatus Atelocyanobacterium</taxon>
        <taxon>Candidatus Atelocyanobacterium thalassae</taxon>
    </lineage>
</organism>
<name>A0A086CFK1_9CHRO</name>
<dbReference type="eggNOG" id="ENOG502ZYZU">
    <property type="taxonomic scope" value="Bacteria"/>
</dbReference>
<comment type="caution">
    <text evidence="1">The sequence shown here is derived from an EMBL/GenBank/DDBJ whole genome shotgun (WGS) entry which is preliminary data.</text>
</comment>
<gene>
    <name evidence="1" type="ORF">ucyna2_01218</name>
</gene>
<dbReference type="STRING" id="1527444.ucyna2_01218"/>
<dbReference type="EMBL" id="JPSP01000020">
    <property type="protein sequence ID" value="KFF40965.1"/>
    <property type="molecule type" value="Genomic_DNA"/>
</dbReference>
<evidence type="ECO:0000313" key="1">
    <source>
        <dbReference type="EMBL" id="KFF40965.1"/>
    </source>
</evidence>
<proteinExistence type="predicted"/>
<dbReference type="AlphaFoldDB" id="A0A086CFK1"/>
<evidence type="ECO:0000313" key="2">
    <source>
        <dbReference type="Proteomes" id="UP000028922"/>
    </source>
</evidence>
<accession>A0A086CFK1</accession>
<dbReference type="Proteomes" id="UP000028922">
    <property type="component" value="Unassembled WGS sequence"/>
</dbReference>